<dbReference type="Proteomes" id="UP000092528">
    <property type="component" value="Chromosome 2"/>
</dbReference>
<organism evidence="5 6">
    <name type="scientific">Vibrio scophthalmi</name>
    <dbReference type="NCBI Taxonomy" id="45658"/>
    <lineage>
        <taxon>Bacteria</taxon>
        <taxon>Pseudomonadati</taxon>
        <taxon>Pseudomonadota</taxon>
        <taxon>Gammaproteobacteria</taxon>
        <taxon>Vibrionales</taxon>
        <taxon>Vibrionaceae</taxon>
        <taxon>Vibrio</taxon>
    </lineage>
</organism>
<protein>
    <recommendedName>
        <fullName evidence="4">HTH araC/xylS-type domain-containing protein</fullName>
    </recommendedName>
</protein>
<keyword evidence="6" id="KW-1185">Reference proteome</keyword>
<dbReference type="InterPro" id="IPR009057">
    <property type="entry name" value="Homeodomain-like_sf"/>
</dbReference>
<dbReference type="Gene3D" id="1.10.10.60">
    <property type="entry name" value="Homeodomain-like"/>
    <property type="match status" value="1"/>
</dbReference>
<dbReference type="SUPFAM" id="SSF46689">
    <property type="entry name" value="Homeodomain-like"/>
    <property type="match status" value="1"/>
</dbReference>
<evidence type="ECO:0000256" key="2">
    <source>
        <dbReference type="ARBA" id="ARBA00023125"/>
    </source>
</evidence>
<dbReference type="PATRIC" id="fig|45658.7.peg.3588"/>
<dbReference type="PANTHER" id="PTHR47894">
    <property type="entry name" value="HTH-TYPE TRANSCRIPTIONAL REGULATOR GADX"/>
    <property type="match status" value="1"/>
</dbReference>
<dbReference type="STRING" id="45658.VSVS12_04162"/>
<evidence type="ECO:0000256" key="3">
    <source>
        <dbReference type="ARBA" id="ARBA00023163"/>
    </source>
</evidence>
<keyword evidence="1" id="KW-0805">Transcription regulation</keyword>
<gene>
    <name evidence="5" type="ORF">VSVS05_03628</name>
</gene>
<dbReference type="InterPro" id="IPR032687">
    <property type="entry name" value="AraC-type_N"/>
</dbReference>
<dbReference type="PANTHER" id="PTHR47894:SF4">
    <property type="entry name" value="HTH-TYPE TRANSCRIPTIONAL REGULATOR GADX"/>
    <property type="match status" value="1"/>
</dbReference>
<dbReference type="GO" id="GO:0005829">
    <property type="term" value="C:cytosol"/>
    <property type="evidence" value="ECO:0007669"/>
    <property type="project" value="TreeGrafter"/>
</dbReference>
<feature type="domain" description="HTH araC/xylS-type" evidence="4">
    <location>
        <begin position="249"/>
        <end position="346"/>
    </location>
</feature>
<dbReference type="AlphaFoldDB" id="A0A1C7FF21"/>
<dbReference type="Pfam" id="PF12625">
    <property type="entry name" value="Arabinose_bd"/>
    <property type="match status" value="1"/>
</dbReference>
<evidence type="ECO:0000313" key="5">
    <source>
        <dbReference type="EMBL" id="ANU38665.1"/>
    </source>
</evidence>
<sequence>MTDLINYGWLLTKSEMNKVRFIRALGLKSVHNQVRRRYGLEPNALAIPESALNNPMTLIPISEVNLWYQALEKVTGNVDIVLEVASDIKPDELGAVSRWLLSGIDLASAIRRLNYGIGSLQSGAFLSGTQSGHIIKWVYQNPFIDPHNKVHDGMRAAIFMTKLIRHYVGEQFSPMRIMMPGIRQNDAKYKQYFGCDIGWNHSKTEVWFHSDLRMATQSMRPYRSNKSLAMNFTDLDEFLNMPEPDDEIKVIYEVINYSCHYGFPTVEKVSKLVGLSSQQFQRRLHALGMNFTNVMGYVMSNIAVDMMVKGATVDEVAARLGYLNVASFNRMFKKQRALTPKQFIQRLQELD</sequence>
<dbReference type="PROSITE" id="PS01124">
    <property type="entry name" value="HTH_ARAC_FAMILY_2"/>
    <property type="match status" value="1"/>
</dbReference>
<dbReference type="EMBL" id="CP016415">
    <property type="protein sequence ID" value="ANU38665.1"/>
    <property type="molecule type" value="Genomic_DNA"/>
</dbReference>
<evidence type="ECO:0000259" key="4">
    <source>
        <dbReference type="PROSITE" id="PS01124"/>
    </source>
</evidence>
<dbReference type="GO" id="GO:0003700">
    <property type="term" value="F:DNA-binding transcription factor activity"/>
    <property type="evidence" value="ECO:0007669"/>
    <property type="project" value="InterPro"/>
</dbReference>
<proteinExistence type="predicted"/>
<dbReference type="SMART" id="SM00342">
    <property type="entry name" value="HTH_ARAC"/>
    <property type="match status" value="1"/>
</dbReference>
<evidence type="ECO:0000313" key="6">
    <source>
        <dbReference type="Proteomes" id="UP000092528"/>
    </source>
</evidence>
<dbReference type="GO" id="GO:0000976">
    <property type="term" value="F:transcription cis-regulatory region binding"/>
    <property type="evidence" value="ECO:0007669"/>
    <property type="project" value="TreeGrafter"/>
</dbReference>
<name>A0A1C7FF21_9VIBR</name>
<keyword evidence="3" id="KW-0804">Transcription</keyword>
<accession>A0A1C7FF21</accession>
<reference evidence="5 6" key="1">
    <citation type="submission" date="2016-07" db="EMBL/GenBank/DDBJ databases">
        <title>Genome sequencing of Vibrio scophthalmi strain VS-05, an isolated from Paralichthys olivaceus.</title>
        <authorList>
            <person name="Han H.-J."/>
        </authorList>
    </citation>
    <scope>NUCLEOTIDE SEQUENCE [LARGE SCALE GENOMIC DNA]</scope>
    <source>
        <strain evidence="5 6">VS-05</strain>
    </source>
</reference>
<keyword evidence="2" id="KW-0238">DNA-binding</keyword>
<evidence type="ECO:0000256" key="1">
    <source>
        <dbReference type="ARBA" id="ARBA00023015"/>
    </source>
</evidence>
<dbReference type="Pfam" id="PF12833">
    <property type="entry name" value="HTH_18"/>
    <property type="match status" value="1"/>
</dbReference>
<dbReference type="InterPro" id="IPR018060">
    <property type="entry name" value="HTH_AraC"/>
</dbReference>